<feature type="non-terminal residue" evidence="3">
    <location>
        <position position="100"/>
    </location>
</feature>
<accession>X1C8T7</accession>
<dbReference type="PROSITE" id="PS51068">
    <property type="entry name" value="FPG_CAT"/>
    <property type="match status" value="1"/>
</dbReference>
<dbReference type="EMBL" id="BART01017698">
    <property type="protein sequence ID" value="GAG80816.1"/>
    <property type="molecule type" value="Genomic_DNA"/>
</dbReference>
<name>X1C8T7_9ZZZZ</name>
<dbReference type="InterPro" id="IPR035937">
    <property type="entry name" value="FPG_N"/>
</dbReference>
<comment type="caution">
    <text evidence="3">The sequence shown here is derived from an EMBL/GenBank/DDBJ whole genome shotgun (WGS) entry which is preliminary data.</text>
</comment>
<dbReference type="GO" id="GO:0019104">
    <property type="term" value="F:DNA N-glycosylase activity"/>
    <property type="evidence" value="ECO:0007669"/>
    <property type="project" value="InterPro"/>
</dbReference>
<dbReference type="SUPFAM" id="SSF81624">
    <property type="entry name" value="N-terminal domain of MutM-like DNA repair proteins"/>
    <property type="match status" value="1"/>
</dbReference>
<dbReference type="GO" id="GO:0006284">
    <property type="term" value="P:base-excision repair"/>
    <property type="evidence" value="ECO:0007669"/>
    <property type="project" value="InterPro"/>
</dbReference>
<dbReference type="InterPro" id="IPR012319">
    <property type="entry name" value="FPG_cat"/>
</dbReference>
<dbReference type="SMART" id="SM00898">
    <property type="entry name" value="Fapy_DNA_glyco"/>
    <property type="match status" value="1"/>
</dbReference>
<keyword evidence="1" id="KW-0472">Membrane</keyword>
<dbReference type="CDD" id="cd08966">
    <property type="entry name" value="EcFpg-like_N"/>
    <property type="match status" value="1"/>
</dbReference>
<feature type="domain" description="Formamidopyrimidine-DNA glycosylase catalytic" evidence="2">
    <location>
        <begin position="2"/>
        <end position="100"/>
    </location>
</feature>
<evidence type="ECO:0000256" key="1">
    <source>
        <dbReference type="SAM" id="Phobius"/>
    </source>
</evidence>
<evidence type="ECO:0000259" key="2">
    <source>
        <dbReference type="PROSITE" id="PS51068"/>
    </source>
</evidence>
<dbReference type="Pfam" id="PF01149">
    <property type="entry name" value="Fapy_DNA_glyco"/>
    <property type="match status" value="1"/>
</dbReference>
<feature type="transmembrane region" description="Helical" evidence="1">
    <location>
        <begin position="61"/>
        <end position="83"/>
    </location>
</feature>
<evidence type="ECO:0000313" key="3">
    <source>
        <dbReference type="EMBL" id="GAG80816.1"/>
    </source>
</evidence>
<keyword evidence="1" id="KW-1133">Transmembrane helix</keyword>
<reference evidence="3" key="1">
    <citation type="journal article" date="2014" name="Front. Microbiol.">
        <title>High frequency of phylogenetically diverse reductive dehalogenase-homologous genes in deep subseafloor sedimentary metagenomes.</title>
        <authorList>
            <person name="Kawai M."/>
            <person name="Futagami T."/>
            <person name="Toyoda A."/>
            <person name="Takaki Y."/>
            <person name="Nishi S."/>
            <person name="Hori S."/>
            <person name="Arai W."/>
            <person name="Tsubouchi T."/>
            <person name="Morono Y."/>
            <person name="Uchiyama I."/>
            <person name="Ito T."/>
            <person name="Fujiyama A."/>
            <person name="Inagaki F."/>
            <person name="Takami H."/>
        </authorList>
    </citation>
    <scope>NUCLEOTIDE SEQUENCE</scope>
    <source>
        <strain evidence="3">Expedition CK06-06</strain>
    </source>
</reference>
<dbReference type="Gene3D" id="3.20.190.10">
    <property type="entry name" value="MutM-like, N-terminal"/>
    <property type="match status" value="1"/>
</dbReference>
<dbReference type="AlphaFoldDB" id="X1C8T7"/>
<dbReference type="GO" id="GO:0008270">
    <property type="term" value="F:zinc ion binding"/>
    <property type="evidence" value="ECO:0007669"/>
    <property type="project" value="InterPro"/>
</dbReference>
<gene>
    <name evidence="3" type="ORF">S01H4_33593</name>
</gene>
<protein>
    <recommendedName>
        <fullName evidence="2">Formamidopyrimidine-DNA glycosylase catalytic domain-containing protein</fullName>
    </recommendedName>
</protein>
<sequence>MPELPEVETIKKDLEKSILGRSIKKIEANKPRIIKEPSPERFKRELKGKTFRRIVRRGKYLIFYLSSGKFLIIHLKLTGQLIYGEKDSKNRLNLLLSNNK</sequence>
<proteinExistence type="predicted"/>
<organism evidence="3">
    <name type="scientific">marine sediment metagenome</name>
    <dbReference type="NCBI Taxonomy" id="412755"/>
    <lineage>
        <taxon>unclassified sequences</taxon>
        <taxon>metagenomes</taxon>
        <taxon>ecological metagenomes</taxon>
    </lineage>
</organism>
<keyword evidence="1" id="KW-0812">Transmembrane</keyword>
<dbReference type="GO" id="GO:0003906">
    <property type="term" value="F:DNA-(apurinic or apyrimidinic site) endonuclease activity"/>
    <property type="evidence" value="ECO:0007669"/>
    <property type="project" value="InterPro"/>
</dbReference>